<organism evidence="1 2">
    <name type="scientific">Fluoribacter dumoffii</name>
    <dbReference type="NCBI Taxonomy" id="463"/>
    <lineage>
        <taxon>Bacteria</taxon>
        <taxon>Pseudomonadati</taxon>
        <taxon>Pseudomonadota</taxon>
        <taxon>Gammaproteobacteria</taxon>
        <taxon>Legionellales</taxon>
        <taxon>Legionellaceae</taxon>
        <taxon>Fluoribacter</taxon>
    </lineage>
</organism>
<protein>
    <submittedName>
        <fullName evidence="1">Uncharacterized protein</fullName>
    </submittedName>
</protein>
<name>A0A377G5R1_9GAMM</name>
<sequence>MRLYLTPSHRYTRNHPTTYFLAAKIIMRGLRIGSNYETINFTSHRY</sequence>
<keyword evidence="2" id="KW-1185">Reference proteome</keyword>
<evidence type="ECO:0000313" key="2">
    <source>
        <dbReference type="Proteomes" id="UP000254554"/>
    </source>
</evidence>
<dbReference type="AlphaFoldDB" id="A0A377G5R1"/>
<accession>A0A377G5R1</accession>
<dbReference type="STRING" id="1094715.GCA_000236165_00193"/>
<evidence type="ECO:0000313" key="1">
    <source>
        <dbReference type="EMBL" id="STO20147.1"/>
    </source>
</evidence>
<dbReference type="EMBL" id="UGGT01000001">
    <property type="protein sequence ID" value="STO20147.1"/>
    <property type="molecule type" value="Genomic_DNA"/>
</dbReference>
<proteinExistence type="predicted"/>
<dbReference type="Proteomes" id="UP000254554">
    <property type="component" value="Unassembled WGS sequence"/>
</dbReference>
<gene>
    <name evidence="1" type="ORF">NCTC11370_00192</name>
</gene>
<reference evidence="1 2" key="1">
    <citation type="submission" date="2018-06" db="EMBL/GenBank/DDBJ databases">
        <authorList>
            <consortium name="Pathogen Informatics"/>
            <person name="Doyle S."/>
        </authorList>
    </citation>
    <scope>NUCLEOTIDE SEQUENCE [LARGE SCALE GENOMIC DNA]</scope>
    <source>
        <strain evidence="1 2">NCTC11370</strain>
    </source>
</reference>